<comment type="catalytic activity">
    <reaction evidence="2">
        <text>a 3'-end 2',3'-cyclophospho-ribonucleotide-RNA + H2O = a 3'-end 2'-phospho-ribonucleotide-RNA + H(+)</text>
        <dbReference type="Rhea" id="RHEA:11828"/>
        <dbReference type="Rhea" id="RHEA-COMP:10464"/>
        <dbReference type="Rhea" id="RHEA-COMP:17353"/>
        <dbReference type="ChEBI" id="CHEBI:15377"/>
        <dbReference type="ChEBI" id="CHEBI:15378"/>
        <dbReference type="ChEBI" id="CHEBI:83064"/>
        <dbReference type="ChEBI" id="CHEBI:173113"/>
        <dbReference type="EC" id="3.1.4.58"/>
    </reaction>
</comment>
<dbReference type="PANTHER" id="PTHR35561">
    <property type="entry name" value="RNA 2',3'-CYCLIC PHOSPHODIESTERASE"/>
    <property type="match status" value="1"/>
</dbReference>
<evidence type="ECO:0000256" key="2">
    <source>
        <dbReference type="HAMAP-Rule" id="MF_01940"/>
    </source>
</evidence>
<dbReference type="InterPro" id="IPR009097">
    <property type="entry name" value="Cyclic_Pdiesterase"/>
</dbReference>
<dbReference type="GO" id="GO:0004113">
    <property type="term" value="F:2',3'-cyclic-nucleotide 3'-phosphodiesterase activity"/>
    <property type="evidence" value="ECO:0007669"/>
    <property type="project" value="InterPro"/>
</dbReference>
<dbReference type="RefSeq" id="WP_075691552.1">
    <property type="nucleotide sequence ID" value="NZ_CP009248.1"/>
</dbReference>
<dbReference type="InterPro" id="IPR004175">
    <property type="entry name" value="RNA_CPDase"/>
</dbReference>
<evidence type="ECO:0000256" key="1">
    <source>
        <dbReference type="ARBA" id="ARBA00022801"/>
    </source>
</evidence>
<gene>
    <name evidence="4" type="ORF">CSPHI_03750</name>
</gene>
<proteinExistence type="inferred from homology"/>
<dbReference type="EC" id="3.1.4.58" evidence="2"/>
<evidence type="ECO:0000259" key="3">
    <source>
        <dbReference type="Pfam" id="PF02834"/>
    </source>
</evidence>
<evidence type="ECO:0000313" key="4">
    <source>
        <dbReference type="EMBL" id="APT90323.1"/>
    </source>
</evidence>
<feature type="short sequence motif" description="HXTX 1" evidence="2">
    <location>
        <begin position="41"/>
        <end position="44"/>
    </location>
</feature>
<dbReference type="KEGG" id="csph:CSPHI_03750"/>
<dbReference type="NCBIfam" id="TIGR02258">
    <property type="entry name" value="2_5_ligase"/>
    <property type="match status" value="1"/>
</dbReference>
<feature type="domain" description="Phosphoesterase HXTX" evidence="3">
    <location>
        <begin position="8"/>
        <end position="85"/>
    </location>
</feature>
<reference evidence="4 5" key="1">
    <citation type="submission" date="2014-08" db="EMBL/GenBank/DDBJ databases">
        <title>Complete genome sequence of Corynebacterium sphenisci CECT 5990(T) (=DSM 44792(T)), isolated from healthy wild penguins.</title>
        <authorList>
            <person name="Ruckert C."/>
            <person name="Albersmeier A."/>
            <person name="Winkler A."/>
            <person name="Kalinowski J."/>
        </authorList>
    </citation>
    <scope>NUCLEOTIDE SEQUENCE [LARGE SCALE GENOMIC DNA]</scope>
    <source>
        <strain evidence="4 5">DSM 44792</strain>
    </source>
</reference>
<feature type="active site" description="Proton acceptor" evidence="2">
    <location>
        <position position="125"/>
    </location>
</feature>
<keyword evidence="1 2" id="KW-0378">Hydrolase</keyword>
<dbReference type="InterPro" id="IPR014051">
    <property type="entry name" value="Phosphoesterase_HXTX"/>
</dbReference>
<dbReference type="AlphaFoldDB" id="A0A1L7CWU6"/>
<dbReference type="Pfam" id="PF02834">
    <property type="entry name" value="LigT_PEase"/>
    <property type="match status" value="1"/>
</dbReference>
<organism evidence="4 5">
    <name type="scientific">Corynebacterium sphenisci DSM 44792</name>
    <dbReference type="NCBI Taxonomy" id="1437874"/>
    <lineage>
        <taxon>Bacteria</taxon>
        <taxon>Bacillati</taxon>
        <taxon>Actinomycetota</taxon>
        <taxon>Actinomycetes</taxon>
        <taxon>Mycobacteriales</taxon>
        <taxon>Corynebacteriaceae</taxon>
        <taxon>Corynebacterium</taxon>
    </lineage>
</organism>
<evidence type="ECO:0000313" key="5">
    <source>
        <dbReference type="Proteomes" id="UP000185469"/>
    </source>
</evidence>
<accession>A0A1L7CWU6</accession>
<dbReference type="SUPFAM" id="SSF55144">
    <property type="entry name" value="LigT-like"/>
    <property type="match status" value="1"/>
</dbReference>
<protein>
    <recommendedName>
        <fullName evidence="2">RNA 2',3'-cyclic phosphodiesterase</fullName>
        <shortName evidence="2">RNA 2',3'-CPDase</shortName>
        <ecNumber evidence="2">3.1.4.58</ecNumber>
    </recommendedName>
</protein>
<dbReference type="OrthoDB" id="9787070at2"/>
<dbReference type="HAMAP" id="MF_01940">
    <property type="entry name" value="RNA_CPDase"/>
    <property type="match status" value="1"/>
</dbReference>
<comment type="similarity">
    <text evidence="2">Belongs to the 2H phosphoesterase superfamily. ThpR family.</text>
</comment>
<dbReference type="Gene3D" id="3.90.1140.10">
    <property type="entry name" value="Cyclic phosphodiesterase"/>
    <property type="match status" value="1"/>
</dbReference>
<feature type="short sequence motif" description="HXTX 2" evidence="2">
    <location>
        <begin position="125"/>
        <end position="128"/>
    </location>
</feature>
<feature type="active site" description="Proton donor" evidence="2">
    <location>
        <position position="41"/>
    </location>
</feature>
<name>A0A1L7CWU6_9CORY</name>
<comment type="function">
    <text evidence="2">Hydrolyzes RNA 2',3'-cyclic phosphodiester to an RNA 2'-phosphomonoester.</text>
</comment>
<dbReference type="Proteomes" id="UP000185469">
    <property type="component" value="Chromosome"/>
</dbReference>
<sequence length="210" mass="22727">MRLFAAIRIDDEVREHLVRALRPIREDRGPMLRWTDPEQWHLTLAFYGEQPDGRATELGELLRTAAVAVPPLGLRLRGAGSFAGRTLWMGVGGEVDRLRALMADLADPADPGGAGDPLAARRRAHLTVARLGARAERRAAPARPRRGRRSTPAVFDDIVAALAVYRGPDFTVDRIGLYRSELGRGRSGGPLHELVAEHPLLGAGEAGGAT</sequence>
<dbReference type="PANTHER" id="PTHR35561:SF1">
    <property type="entry name" value="RNA 2',3'-CYCLIC PHOSPHODIESTERASE"/>
    <property type="match status" value="1"/>
</dbReference>
<keyword evidence="5" id="KW-1185">Reference proteome</keyword>
<dbReference type="GO" id="GO:0008664">
    <property type="term" value="F:RNA 2',3'-cyclic 3'-phosphodiesterase activity"/>
    <property type="evidence" value="ECO:0007669"/>
    <property type="project" value="UniProtKB-EC"/>
</dbReference>
<dbReference type="EMBL" id="CP009248">
    <property type="protein sequence ID" value="APT90323.1"/>
    <property type="molecule type" value="Genomic_DNA"/>
</dbReference>